<dbReference type="SUPFAM" id="SSF51126">
    <property type="entry name" value="Pectin lyase-like"/>
    <property type="match status" value="2"/>
</dbReference>
<evidence type="ECO:0000256" key="5">
    <source>
        <dbReference type="PROSITE-ProRule" id="PRU10040"/>
    </source>
</evidence>
<evidence type="ECO:0000313" key="8">
    <source>
        <dbReference type="EMBL" id="MBR7793463.1"/>
    </source>
</evidence>
<dbReference type="GO" id="GO:0016829">
    <property type="term" value="F:lyase activity"/>
    <property type="evidence" value="ECO:0007669"/>
    <property type="project" value="UniProtKB-KW"/>
</dbReference>
<dbReference type="InterPro" id="IPR033131">
    <property type="entry name" value="Pectinesterase_Asp_AS"/>
</dbReference>
<evidence type="ECO:0000259" key="7">
    <source>
        <dbReference type="Pfam" id="PF01095"/>
    </source>
</evidence>
<comment type="similarity">
    <text evidence="1">Belongs to the glycosyl hydrolase 28 family.</text>
</comment>
<sequence length="913" mass="100129">MKQRQPQLTLVSRYASVLLVMSGLFAADVSAQDSRPLKEPVAPSICQLLPAQLTMNEVDVQASAAPDTPRLQQAINQCPSGKAVRLVRHSDKNYFLTGALQMKAGVSLVIDAGIVLAGSRLPADYDKGEKKCGTIDQKGRGCHPLISVTQSQNAGLFGDGVIDGQGGKKILGGSESWWEIARRAQREDLHQNVPRMLEITQSREMALHRIWLKNSANFHVTLNQVDGFTAWGMHIDTPATARNTDGIDPISSRNITITRSFIRTGDDNVAIKAGNQGPTENITISDNHFYSGHGMSIGSETNGNIRHVLVEKLSIDGATSGLRIKSDVSRGGLVQDVTYRDICIQNSKAPLDFDTHYGKRASGDLIPEYSDIHLERVQVLTPGKLIFHGYDAARPLRLSVNGLSVPEQSTVVRENAQWTSAVVKSMLDQNFAWQPLPSTTKNTACDNAFAVYPSPSAADKRPQLNAEQAAHFSYDEVLGYAGLPGKEQRDVWNPLSSPVVSAQQMTPDYIVNAAAPADGKRHFQRLQDAVNQIVSDDLAHRLPASRRITVLVEPGVYDGLVYIPETSVPISVIGRDPATTRICANLDAAISGAQYQERFGAQFAQAPAAIADMFNSIRIRPIIGTFGTAVLWVKSQAFQMRDITVENSYNKTGAPAPQACEGADCPGNGVYGKSLMVHHQALAMMTDGVDKAQFEQVRLLGLQDTLYMRAGKSGQTARHFFYHSYIEGDVDYIFGDATAYFLESEIRSLGPRTSSYVAAPSTNLNSRYGFVFNRCRFSHDQSSNAMAGKFYLVRQWFHNQRCTPYGKVPIDGYRCEAGVTDQFVSPTGTITRQTIETVGKMIVLNSVIGAHIHPLTPWSDWNKNGTLPYRPAQFNSDDFWRNLSASTISPTAFGYQAAPAPMQFLGEFNNQYE</sequence>
<feature type="domain" description="Pectinesterase catalytic" evidence="7">
    <location>
        <begin position="678"/>
        <end position="797"/>
    </location>
</feature>
<keyword evidence="3" id="KW-0063">Aspartyl esterase</keyword>
<gene>
    <name evidence="8" type="ORF">KDM87_12725</name>
</gene>
<dbReference type="Gene3D" id="2.160.20.10">
    <property type="entry name" value="Single-stranded right-handed beta-helix, Pectin lyase-like"/>
    <property type="match status" value="2"/>
</dbReference>
<feature type="signal peptide" evidence="6">
    <location>
        <begin position="1"/>
        <end position="26"/>
    </location>
</feature>
<dbReference type="PANTHER" id="PTHR31339:SF9">
    <property type="entry name" value="PLASMIN AND FIBRONECTIN-BINDING PROTEIN A"/>
    <property type="match status" value="1"/>
</dbReference>
<dbReference type="PROSITE" id="PS00503">
    <property type="entry name" value="PECTINESTERASE_2"/>
    <property type="match status" value="1"/>
</dbReference>
<evidence type="ECO:0000313" key="9">
    <source>
        <dbReference type="Proteomes" id="UP000682982"/>
    </source>
</evidence>
<dbReference type="Proteomes" id="UP000682982">
    <property type="component" value="Unassembled WGS sequence"/>
</dbReference>
<feature type="chain" id="PRO_5045290244" evidence="6">
    <location>
        <begin position="27"/>
        <end position="913"/>
    </location>
</feature>
<proteinExistence type="inferred from homology"/>
<dbReference type="InterPro" id="IPR051801">
    <property type="entry name" value="GH28_Enzymes"/>
</dbReference>
<feature type="active site" evidence="5">
    <location>
        <position position="731"/>
    </location>
</feature>
<dbReference type="PANTHER" id="PTHR31339">
    <property type="entry name" value="PECTIN LYASE-RELATED"/>
    <property type="match status" value="1"/>
</dbReference>
<keyword evidence="9" id="KW-1185">Reference proteome</keyword>
<evidence type="ECO:0000256" key="3">
    <source>
        <dbReference type="ARBA" id="ARBA00023085"/>
    </source>
</evidence>
<comment type="caution">
    <text evidence="8">The sequence shown here is derived from an EMBL/GenBank/DDBJ whole genome shotgun (WGS) entry which is preliminary data.</text>
</comment>
<reference evidence="8 9" key="1">
    <citation type="submission" date="2021-04" db="EMBL/GenBank/DDBJ databases">
        <title>novel species isolated from subtropical streams in China.</title>
        <authorList>
            <person name="Lu H."/>
        </authorList>
    </citation>
    <scope>NUCLEOTIDE SEQUENCE [LARGE SCALE GENOMIC DNA]</scope>
    <source>
        <strain evidence="8 9">FT147W</strain>
    </source>
</reference>
<accession>A0ABS5H3T4</accession>
<dbReference type="InterPro" id="IPR000070">
    <property type="entry name" value="Pectinesterase_cat"/>
</dbReference>
<evidence type="ECO:0000256" key="4">
    <source>
        <dbReference type="ARBA" id="ARBA00023295"/>
    </source>
</evidence>
<dbReference type="InterPro" id="IPR011050">
    <property type="entry name" value="Pectin_lyase_fold/virulence"/>
</dbReference>
<keyword evidence="6" id="KW-0732">Signal</keyword>
<protein>
    <submittedName>
        <fullName evidence="8">Pectin lyase fold-containing protein</fullName>
    </submittedName>
</protein>
<dbReference type="Pfam" id="PF00295">
    <property type="entry name" value="Glyco_hydro_28"/>
    <property type="match status" value="1"/>
</dbReference>
<keyword evidence="4" id="KW-0326">Glycosidase</keyword>
<dbReference type="Pfam" id="PF01095">
    <property type="entry name" value="Pectinesterase"/>
    <property type="match status" value="1"/>
</dbReference>
<keyword evidence="8" id="KW-0456">Lyase</keyword>
<evidence type="ECO:0000256" key="1">
    <source>
        <dbReference type="ARBA" id="ARBA00008834"/>
    </source>
</evidence>
<name>A0ABS5H3T4_9BURK</name>
<dbReference type="RefSeq" id="WP_212679428.1">
    <property type="nucleotide sequence ID" value="NZ_JAGSPK010000004.1"/>
</dbReference>
<dbReference type="PROSITE" id="PS00502">
    <property type="entry name" value="POLYGALACTURONASE"/>
    <property type="match status" value="1"/>
</dbReference>
<dbReference type="EMBL" id="JAGSPK010000004">
    <property type="protein sequence ID" value="MBR7793463.1"/>
    <property type="molecule type" value="Genomic_DNA"/>
</dbReference>
<dbReference type="InterPro" id="IPR012334">
    <property type="entry name" value="Pectin_lyas_fold"/>
</dbReference>
<evidence type="ECO:0000256" key="6">
    <source>
        <dbReference type="SAM" id="SignalP"/>
    </source>
</evidence>
<evidence type="ECO:0000256" key="2">
    <source>
        <dbReference type="ARBA" id="ARBA00022801"/>
    </source>
</evidence>
<dbReference type="InterPro" id="IPR000743">
    <property type="entry name" value="Glyco_hydro_28"/>
</dbReference>
<keyword evidence="2" id="KW-0378">Hydrolase</keyword>
<organism evidence="8 9">
    <name type="scientific">Undibacterium rivi</name>
    <dbReference type="NCBI Taxonomy" id="2828729"/>
    <lineage>
        <taxon>Bacteria</taxon>
        <taxon>Pseudomonadati</taxon>
        <taxon>Pseudomonadota</taxon>
        <taxon>Betaproteobacteria</taxon>
        <taxon>Burkholderiales</taxon>
        <taxon>Oxalobacteraceae</taxon>
        <taxon>Undibacterium</taxon>
    </lineage>
</organism>